<dbReference type="InterPro" id="IPR023296">
    <property type="entry name" value="Glyco_hydro_beta-prop_sf"/>
</dbReference>
<dbReference type="InterPro" id="IPR017853">
    <property type="entry name" value="GH"/>
</dbReference>
<dbReference type="Gene3D" id="2.60.120.260">
    <property type="entry name" value="Galactose-binding domain-like"/>
    <property type="match status" value="1"/>
</dbReference>
<evidence type="ECO:0000256" key="6">
    <source>
        <dbReference type="SAM" id="SignalP"/>
    </source>
</evidence>
<dbReference type="eggNOG" id="COG3534">
    <property type="taxonomic scope" value="Bacteria"/>
</dbReference>
<dbReference type="AlphaFoldDB" id="A0A069D254"/>
<dbReference type="OrthoDB" id="9758333at2"/>
<dbReference type="GO" id="GO:0046556">
    <property type="term" value="F:alpha-L-arabinofuranosidase activity"/>
    <property type="evidence" value="ECO:0007669"/>
    <property type="project" value="UniProtKB-EC"/>
</dbReference>
<dbReference type="InterPro" id="IPR051563">
    <property type="entry name" value="Glycosyl_Hydrolase_51"/>
</dbReference>
<organism evidence="8 9">
    <name type="scientific">Bacteroides graminisolvens DSM 19988 = JCM 15093</name>
    <dbReference type="NCBI Taxonomy" id="1121097"/>
    <lineage>
        <taxon>Bacteria</taxon>
        <taxon>Pseudomonadati</taxon>
        <taxon>Bacteroidota</taxon>
        <taxon>Bacteroidia</taxon>
        <taxon>Bacteroidales</taxon>
        <taxon>Bacteroidaceae</taxon>
        <taxon>Bacteroides</taxon>
    </lineage>
</organism>
<evidence type="ECO:0000256" key="1">
    <source>
        <dbReference type="ARBA" id="ARBA00001462"/>
    </source>
</evidence>
<evidence type="ECO:0000256" key="2">
    <source>
        <dbReference type="ARBA" id="ARBA00007186"/>
    </source>
</evidence>
<gene>
    <name evidence="8" type="ORF">JCM15093_1655</name>
</gene>
<dbReference type="SUPFAM" id="SSF75005">
    <property type="entry name" value="Arabinanase/levansucrase/invertase"/>
    <property type="match status" value="1"/>
</dbReference>
<dbReference type="InterPro" id="IPR055133">
    <property type="entry name" value="BT_3657-like_N"/>
</dbReference>
<evidence type="ECO:0000259" key="7">
    <source>
        <dbReference type="SMART" id="SM00813"/>
    </source>
</evidence>
<reference evidence="8 9" key="1">
    <citation type="journal article" date="2015" name="Microbes Environ.">
        <title>Distribution and evolution of nitrogen fixation genes in the phylum bacteroidetes.</title>
        <authorList>
            <person name="Inoue J."/>
            <person name="Oshima K."/>
            <person name="Suda W."/>
            <person name="Sakamoto M."/>
            <person name="Iino T."/>
            <person name="Noda S."/>
            <person name="Hongoh Y."/>
            <person name="Hattori M."/>
            <person name="Ohkuma M."/>
        </authorList>
    </citation>
    <scope>NUCLEOTIDE SEQUENCE [LARGE SCALE GENOMIC DNA]</scope>
    <source>
        <strain evidence="8 9">JCM 15093</strain>
    </source>
</reference>
<keyword evidence="4 6" id="KW-0732">Signal</keyword>
<dbReference type="Gene3D" id="3.20.20.80">
    <property type="entry name" value="Glycosidases"/>
    <property type="match status" value="1"/>
</dbReference>
<sequence>MKKHMLSIMLLLSAGWVCANQPDSVYVKGYTTAKNNYKDGLHLAYSIDGKHWQPVADEFSFLKSDYGRWGAEKRMINPQLLRAQNGTWHCLFDVNERDGVVGVASSKDLILWTPQDYYVGNSGEVDKYLLSQGLDKKSNTVFKVPYQVVQRLVDHSMVTAYKNEKNAETAESFAARHADLKPVSATLNINQEDRKPISDKLIGVFFEDINYAADGGLYAELIQNRDFEYTSKDKKEWNSLTAWTSKGSVRVETANPLHDNNKHYALLGSGQTLINEGFNGIAIQTGEKYDFSVFVKASSASLFSVRLIDAAGKSLSNELVLSATSRSAANGWKKIEKVLTATATVPDARLEIKAVKVASDEQLAVDMVSLFPQKTFRNRKNGLRKDLAQMIADIKPRFVRFPGGCVAHGNGMDNIYNWKHTIGKLEERKPDFNLWGYHQTKGLGYFEYFQYCEDIGAEPLPVLAAGVPCQNSAHNHATGLAGQQGGIPMEHMDEYVQDVLDLIEWATGDKSTVWGRKRAEAGHPKPFHLKYLGIGNEDLISTAFKERFDMIYKAVKTQYPEITVIGTVGPFYEGSDYEFGWDFASKLEVPMVDEHYYVAPTWMINNQRYYDKYDRNKPKVYLGEYATWGNTLYNALSEALHLCNVERNADIVSMTSYAPLLAKEGFTQWNPDLIYFNNTDVNPTINYEVQKLFGNYSGEEYIASDLTVDNPSAEIQKRIVQSVVRNKENGNLIVKLVNLLPVETTVELSNLKIQGSVIKRTVLRGNPSDKKAVPVSDRWVPNEDKIILPAYSFVVLELIPPFAT</sequence>
<feature type="chain" id="PRO_5001659873" description="non-reducing end alpha-L-arabinofuranosidase" evidence="6">
    <location>
        <begin position="20"/>
        <end position="804"/>
    </location>
</feature>
<dbReference type="EC" id="3.2.1.55" evidence="3"/>
<comment type="similarity">
    <text evidence="2">Belongs to the glycosyl hydrolase 51 family.</text>
</comment>
<dbReference type="EMBL" id="BAJS01000007">
    <property type="protein sequence ID" value="GAK36487.1"/>
    <property type="molecule type" value="Genomic_DNA"/>
</dbReference>
<dbReference type="GO" id="GO:0046373">
    <property type="term" value="P:L-arabinose metabolic process"/>
    <property type="evidence" value="ECO:0007669"/>
    <property type="project" value="InterPro"/>
</dbReference>
<dbReference type="InterPro" id="IPR010720">
    <property type="entry name" value="Alpha-L-AF_C"/>
</dbReference>
<name>A0A069D254_9BACE</name>
<dbReference type="SMART" id="SM00813">
    <property type="entry name" value="Alpha-L-AF_C"/>
    <property type="match status" value="1"/>
</dbReference>
<dbReference type="Pfam" id="PF02018">
    <property type="entry name" value="CBM_4_9"/>
    <property type="match status" value="1"/>
</dbReference>
<evidence type="ECO:0000256" key="3">
    <source>
        <dbReference type="ARBA" id="ARBA00012670"/>
    </source>
</evidence>
<comment type="catalytic activity">
    <reaction evidence="1">
        <text>Hydrolysis of terminal non-reducing alpha-L-arabinofuranoside residues in alpha-L-arabinosides.</text>
        <dbReference type="EC" id="3.2.1.55"/>
    </reaction>
</comment>
<dbReference type="InterPro" id="IPR008979">
    <property type="entry name" value="Galactose-bd-like_sf"/>
</dbReference>
<comment type="caution">
    <text evidence="8">The sequence shown here is derived from an EMBL/GenBank/DDBJ whole genome shotgun (WGS) entry which is preliminary data.</text>
</comment>
<keyword evidence="5" id="KW-0378">Hydrolase</keyword>
<dbReference type="Proteomes" id="UP000027601">
    <property type="component" value="Unassembled WGS sequence"/>
</dbReference>
<evidence type="ECO:0000256" key="5">
    <source>
        <dbReference type="ARBA" id="ARBA00022801"/>
    </source>
</evidence>
<dbReference type="Pfam" id="PF22847">
    <property type="entry name" value="BT_3657-like_N"/>
    <property type="match status" value="1"/>
</dbReference>
<evidence type="ECO:0000256" key="4">
    <source>
        <dbReference type="ARBA" id="ARBA00022729"/>
    </source>
</evidence>
<keyword evidence="9" id="KW-1185">Reference proteome</keyword>
<dbReference type="RefSeq" id="WP_024996392.1">
    <property type="nucleotide sequence ID" value="NZ_ATZI01000004.1"/>
</dbReference>
<dbReference type="Pfam" id="PF06964">
    <property type="entry name" value="Alpha-L-AF_C"/>
    <property type="match status" value="1"/>
</dbReference>
<feature type="signal peptide" evidence="6">
    <location>
        <begin position="1"/>
        <end position="19"/>
    </location>
</feature>
<accession>A0A069D254</accession>
<dbReference type="PANTHER" id="PTHR31776">
    <property type="entry name" value="ALPHA-L-ARABINOFURANOSIDASE 1"/>
    <property type="match status" value="1"/>
</dbReference>
<proteinExistence type="inferred from homology"/>
<dbReference type="STRING" id="1121097.GCA_000428125_01568"/>
<feature type="domain" description="Alpha-L-arabinofuranosidase C-terminal" evidence="7">
    <location>
        <begin position="623"/>
        <end position="792"/>
    </location>
</feature>
<dbReference type="Pfam" id="PF22848">
    <property type="entry name" value="ASD1_dom"/>
    <property type="match status" value="1"/>
</dbReference>
<dbReference type="InterPro" id="IPR055235">
    <property type="entry name" value="ASD1_cat"/>
</dbReference>
<protein>
    <recommendedName>
        <fullName evidence="3">non-reducing end alpha-L-arabinofuranosidase</fullName>
        <ecNumber evidence="3">3.2.1.55</ecNumber>
    </recommendedName>
</protein>
<dbReference type="PANTHER" id="PTHR31776:SF26">
    <property type="entry name" value="SECRETED ARABINOSIDASE"/>
    <property type="match status" value="1"/>
</dbReference>
<dbReference type="InterPro" id="IPR003305">
    <property type="entry name" value="CenC_carb-bd"/>
</dbReference>
<evidence type="ECO:0000313" key="9">
    <source>
        <dbReference type="Proteomes" id="UP000027601"/>
    </source>
</evidence>
<evidence type="ECO:0000313" key="8">
    <source>
        <dbReference type="EMBL" id="GAK36487.1"/>
    </source>
</evidence>
<dbReference type="Gene3D" id="2.115.10.20">
    <property type="entry name" value="Glycosyl hydrolase domain, family 43"/>
    <property type="match status" value="1"/>
</dbReference>
<dbReference type="SUPFAM" id="SSF51445">
    <property type="entry name" value="(Trans)glycosidases"/>
    <property type="match status" value="1"/>
</dbReference>
<dbReference type="SUPFAM" id="SSF49785">
    <property type="entry name" value="Galactose-binding domain-like"/>
    <property type="match status" value="1"/>
</dbReference>